<dbReference type="Proteomes" id="UP000031668">
    <property type="component" value="Unassembled WGS sequence"/>
</dbReference>
<dbReference type="EMBL" id="JWZT01004097">
    <property type="protein sequence ID" value="KII64788.1"/>
    <property type="molecule type" value="Genomic_DNA"/>
</dbReference>
<gene>
    <name evidence="1" type="ORF">RF11_03393</name>
</gene>
<evidence type="ECO:0000313" key="2">
    <source>
        <dbReference type="Proteomes" id="UP000031668"/>
    </source>
</evidence>
<sequence>MDPTIFLKFLLFNLAPSILKTNDSSTPIPSILRLKEFDDGLKLRHLLVVIYNALVERHCIGFHENPEDKVFERKIIHFVSSGNQNIWEINDGIWVNEMS</sequence>
<proteinExistence type="predicted"/>
<dbReference type="OrthoDB" id="26387at2759"/>
<organism evidence="1 2">
    <name type="scientific">Thelohanellus kitauei</name>
    <name type="common">Myxosporean</name>
    <dbReference type="NCBI Taxonomy" id="669202"/>
    <lineage>
        <taxon>Eukaryota</taxon>
        <taxon>Metazoa</taxon>
        <taxon>Cnidaria</taxon>
        <taxon>Myxozoa</taxon>
        <taxon>Myxosporea</taxon>
        <taxon>Bivalvulida</taxon>
        <taxon>Platysporina</taxon>
        <taxon>Myxobolidae</taxon>
        <taxon>Thelohanellus</taxon>
    </lineage>
</organism>
<dbReference type="AlphaFoldDB" id="A0A0C2J6K3"/>
<keyword evidence="2" id="KW-1185">Reference proteome</keyword>
<name>A0A0C2J6K3_THEKT</name>
<accession>A0A0C2J6K3</accession>
<evidence type="ECO:0000313" key="1">
    <source>
        <dbReference type="EMBL" id="KII64788.1"/>
    </source>
</evidence>
<comment type="caution">
    <text evidence="1">The sequence shown here is derived from an EMBL/GenBank/DDBJ whole genome shotgun (WGS) entry which is preliminary data.</text>
</comment>
<protein>
    <submittedName>
        <fullName evidence="1">Uncharacterized protein</fullName>
    </submittedName>
</protein>
<reference evidence="1 2" key="1">
    <citation type="journal article" date="2014" name="Genome Biol. Evol.">
        <title>The genome of the myxosporean Thelohanellus kitauei shows adaptations to nutrient acquisition within its fish host.</title>
        <authorList>
            <person name="Yang Y."/>
            <person name="Xiong J."/>
            <person name="Zhou Z."/>
            <person name="Huo F."/>
            <person name="Miao W."/>
            <person name="Ran C."/>
            <person name="Liu Y."/>
            <person name="Zhang J."/>
            <person name="Feng J."/>
            <person name="Wang M."/>
            <person name="Wang M."/>
            <person name="Wang L."/>
            <person name="Yao B."/>
        </authorList>
    </citation>
    <scope>NUCLEOTIDE SEQUENCE [LARGE SCALE GENOMIC DNA]</scope>
    <source>
        <strain evidence="1">Wuqing</strain>
    </source>
</reference>